<dbReference type="EnsemblPlants" id="Ma07_t22380.1">
    <property type="protein sequence ID" value="Ma07_p22380.1"/>
    <property type="gene ID" value="Ma07_g22380"/>
</dbReference>
<dbReference type="AlphaFoldDB" id="A0A804JYJ3"/>
<feature type="transmembrane region" description="Helical" evidence="1">
    <location>
        <begin position="12"/>
        <end position="29"/>
    </location>
</feature>
<sequence>MVMIVGNDSPISFLLAIATGSWVSNVIIIHDAAQDLKLRLIDFINHHTKHT</sequence>
<evidence type="ECO:0000313" key="2">
    <source>
        <dbReference type="EnsemblPlants" id="Ma07_p22380.1"/>
    </source>
</evidence>
<dbReference type="Proteomes" id="UP000012960">
    <property type="component" value="Unplaced"/>
</dbReference>
<evidence type="ECO:0000256" key="1">
    <source>
        <dbReference type="SAM" id="Phobius"/>
    </source>
</evidence>
<keyword evidence="1" id="KW-0472">Membrane</keyword>
<keyword evidence="1" id="KW-1133">Transmembrane helix</keyword>
<name>A0A804JYJ3_MUSAM</name>
<protein>
    <submittedName>
        <fullName evidence="2">Uncharacterized protein</fullName>
    </submittedName>
</protein>
<reference evidence="2" key="1">
    <citation type="submission" date="2021-05" db="UniProtKB">
        <authorList>
            <consortium name="EnsemblPlants"/>
        </authorList>
    </citation>
    <scope>IDENTIFICATION</scope>
    <source>
        <strain evidence="2">subsp. malaccensis</strain>
    </source>
</reference>
<proteinExistence type="predicted"/>
<dbReference type="Gramene" id="Ma07_t22380.1">
    <property type="protein sequence ID" value="Ma07_p22380.1"/>
    <property type="gene ID" value="Ma07_g22380"/>
</dbReference>
<keyword evidence="3" id="KW-1185">Reference proteome</keyword>
<dbReference type="InParanoid" id="A0A804JYJ3"/>
<organism evidence="2 3">
    <name type="scientific">Musa acuminata subsp. malaccensis</name>
    <name type="common">Wild banana</name>
    <name type="synonym">Musa malaccensis</name>
    <dbReference type="NCBI Taxonomy" id="214687"/>
    <lineage>
        <taxon>Eukaryota</taxon>
        <taxon>Viridiplantae</taxon>
        <taxon>Streptophyta</taxon>
        <taxon>Embryophyta</taxon>
        <taxon>Tracheophyta</taxon>
        <taxon>Spermatophyta</taxon>
        <taxon>Magnoliopsida</taxon>
        <taxon>Liliopsida</taxon>
        <taxon>Zingiberales</taxon>
        <taxon>Musaceae</taxon>
        <taxon>Musa</taxon>
    </lineage>
</organism>
<accession>A0A804JYJ3</accession>
<evidence type="ECO:0000313" key="3">
    <source>
        <dbReference type="Proteomes" id="UP000012960"/>
    </source>
</evidence>
<keyword evidence="1" id="KW-0812">Transmembrane</keyword>